<keyword evidence="2 6" id="KW-0812">Transmembrane</keyword>
<feature type="transmembrane region" description="Helical" evidence="6">
    <location>
        <begin position="284"/>
        <end position="305"/>
    </location>
</feature>
<feature type="transmembrane region" description="Helical" evidence="6">
    <location>
        <begin position="136"/>
        <end position="158"/>
    </location>
</feature>
<evidence type="ECO:0000256" key="4">
    <source>
        <dbReference type="ARBA" id="ARBA00023136"/>
    </source>
</evidence>
<evidence type="ECO:0000256" key="6">
    <source>
        <dbReference type="SAM" id="Phobius"/>
    </source>
</evidence>
<feature type="transmembrane region" description="Helical" evidence="6">
    <location>
        <begin position="213"/>
        <end position="234"/>
    </location>
</feature>
<name>A0A6F9DGD4_9ASCI</name>
<feature type="compositionally biased region" description="Basic and acidic residues" evidence="5">
    <location>
        <begin position="1"/>
        <end position="12"/>
    </location>
</feature>
<keyword evidence="4 6" id="KW-0472">Membrane</keyword>
<dbReference type="Pfam" id="PF00822">
    <property type="entry name" value="PMP22_Claudin"/>
    <property type="match status" value="1"/>
</dbReference>
<feature type="compositionally biased region" description="Basic and acidic residues" evidence="5">
    <location>
        <begin position="22"/>
        <end position="36"/>
    </location>
</feature>
<dbReference type="Gene3D" id="1.20.140.150">
    <property type="match status" value="1"/>
</dbReference>
<dbReference type="InterPro" id="IPR004031">
    <property type="entry name" value="PMP22/EMP/MP20/Claudin"/>
</dbReference>
<protein>
    <submittedName>
        <fullName evidence="7">Uncharacterized protein LOC100175766</fullName>
    </submittedName>
</protein>
<organism evidence="7">
    <name type="scientific">Phallusia mammillata</name>
    <dbReference type="NCBI Taxonomy" id="59560"/>
    <lineage>
        <taxon>Eukaryota</taxon>
        <taxon>Metazoa</taxon>
        <taxon>Chordata</taxon>
        <taxon>Tunicata</taxon>
        <taxon>Ascidiacea</taxon>
        <taxon>Phlebobranchia</taxon>
        <taxon>Ascidiidae</taxon>
        <taxon>Phallusia</taxon>
    </lineage>
</organism>
<sequence length="313" mass="34994">MSDRDRRYSYDRNHRHHHHRGYSRDRDYSDREDSYRREKRRVPGLVTDPADRDRDRYSTIEGEIRRGQTESMERYKTDSYYSKEQGRSKITKDTMSAPAYNISSTQPYLPRSHKDSPPLYSPSASKKRRLPCNPSVLSFLGGFIGVAVVVAAIILSWYTRVTVNGAGIISVTNLGLFTYCTREEGTVTCGTIENFSSNGGNVFSDLEQATRGLIIISAIFGLVALGIDIFFALHEYERRRGAFYRGAAFLLAGCCGVAAMGCYSSVISSAIAATTDRSAAIPSISFYFGWFGTTLFLLSAFTSFFSNATSWSK</sequence>
<dbReference type="PANTHER" id="PTHR10671">
    <property type="entry name" value="EPITHELIAL MEMBRANE PROTEIN-RELATED"/>
    <property type="match status" value="1"/>
</dbReference>
<gene>
    <name evidence="7" type="primary">LOC100175766-001</name>
</gene>
<evidence type="ECO:0000256" key="5">
    <source>
        <dbReference type="SAM" id="MobiDB-lite"/>
    </source>
</evidence>
<dbReference type="PANTHER" id="PTHR10671:SF108">
    <property type="entry name" value="CLAUDIN FAMILY PROTEIN-RELATED"/>
    <property type="match status" value="1"/>
</dbReference>
<evidence type="ECO:0000256" key="1">
    <source>
        <dbReference type="ARBA" id="ARBA00004141"/>
    </source>
</evidence>
<keyword evidence="3 6" id="KW-1133">Transmembrane helix</keyword>
<dbReference type="GO" id="GO:0005886">
    <property type="term" value="C:plasma membrane"/>
    <property type="evidence" value="ECO:0007669"/>
    <property type="project" value="TreeGrafter"/>
</dbReference>
<evidence type="ECO:0000313" key="7">
    <source>
        <dbReference type="EMBL" id="CAB3260720.1"/>
    </source>
</evidence>
<evidence type="ECO:0000256" key="3">
    <source>
        <dbReference type="ARBA" id="ARBA00022989"/>
    </source>
</evidence>
<feature type="transmembrane region" description="Helical" evidence="6">
    <location>
        <begin position="246"/>
        <end position="272"/>
    </location>
</feature>
<accession>A0A6F9DGD4</accession>
<feature type="region of interest" description="Disordered" evidence="5">
    <location>
        <begin position="1"/>
        <end position="128"/>
    </location>
</feature>
<feature type="compositionally biased region" description="Basic and acidic residues" evidence="5">
    <location>
        <begin position="49"/>
        <end position="77"/>
    </location>
</feature>
<dbReference type="AlphaFoldDB" id="A0A6F9DGD4"/>
<dbReference type="InterPro" id="IPR050579">
    <property type="entry name" value="PMP-22/EMP/MP20-like"/>
</dbReference>
<proteinExistence type="evidence at transcript level"/>
<comment type="subcellular location">
    <subcellularLocation>
        <location evidence="1">Membrane</location>
        <topology evidence="1">Multi-pass membrane protein</topology>
    </subcellularLocation>
</comment>
<reference evidence="7" key="1">
    <citation type="submission" date="2020-04" db="EMBL/GenBank/DDBJ databases">
        <authorList>
            <person name="Neveu A P."/>
        </authorList>
    </citation>
    <scope>NUCLEOTIDE SEQUENCE</scope>
    <source>
        <tissue evidence="7">Whole embryo</tissue>
    </source>
</reference>
<evidence type="ECO:0000256" key="2">
    <source>
        <dbReference type="ARBA" id="ARBA00022692"/>
    </source>
</evidence>
<dbReference type="EMBL" id="LR786399">
    <property type="protein sequence ID" value="CAB3260720.1"/>
    <property type="molecule type" value="mRNA"/>
</dbReference>